<dbReference type="Pfam" id="PF13917">
    <property type="entry name" value="zf-CCHC_3"/>
    <property type="match status" value="1"/>
</dbReference>
<feature type="region of interest" description="Disordered" evidence="1">
    <location>
        <begin position="36"/>
        <end position="95"/>
    </location>
</feature>
<dbReference type="AlphaFoldDB" id="A0A3P7LWH1"/>
<dbReference type="SUPFAM" id="SSF57756">
    <property type="entry name" value="Retrovirus zinc finger-like domains"/>
    <property type="match status" value="1"/>
</dbReference>
<evidence type="ECO:0000313" key="2">
    <source>
        <dbReference type="EMBL" id="VDN21324.1"/>
    </source>
</evidence>
<evidence type="ECO:0000313" key="3">
    <source>
        <dbReference type="Proteomes" id="UP000281553"/>
    </source>
</evidence>
<dbReference type="GO" id="GO:0003676">
    <property type="term" value="F:nucleic acid binding"/>
    <property type="evidence" value="ECO:0007669"/>
    <property type="project" value="InterPro"/>
</dbReference>
<protein>
    <recommendedName>
        <fullName evidence="4">CCHC-type domain-containing protein</fullName>
    </recommendedName>
</protein>
<sequence length="95" mass="10347">MISSPCRAADSKPKYCQKCLQEGHWTYECRGKRKYLERETRTTRLNRKMEKMDNSRSSSGASSSSSSSSESGGSSSESGSEGDAETGTSHKHSGD</sequence>
<keyword evidence="3" id="KW-1185">Reference proteome</keyword>
<dbReference type="Proteomes" id="UP000281553">
    <property type="component" value="Unassembled WGS sequence"/>
</dbReference>
<accession>A0A3P7LWH1</accession>
<organism evidence="2 3">
    <name type="scientific">Dibothriocephalus latus</name>
    <name type="common">Fish tapeworm</name>
    <name type="synonym">Diphyllobothrium latum</name>
    <dbReference type="NCBI Taxonomy" id="60516"/>
    <lineage>
        <taxon>Eukaryota</taxon>
        <taxon>Metazoa</taxon>
        <taxon>Spiralia</taxon>
        <taxon>Lophotrochozoa</taxon>
        <taxon>Platyhelminthes</taxon>
        <taxon>Cestoda</taxon>
        <taxon>Eucestoda</taxon>
        <taxon>Diphyllobothriidea</taxon>
        <taxon>Diphyllobothriidae</taxon>
        <taxon>Dibothriocephalus</taxon>
    </lineage>
</organism>
<gene>
    <name evidence="2" type="ORF">DILT_LOCUS13810</name>
</gene>
<dbReference type="EMBL" id="UYRU01071686">
    <property type="protein sequence ID" value="VDN21324.1"/>
    <property type="molecule type" value="Genomic_DNA"/>
</dbReference>
<dbReference type="GO" id="GO:0008270">
    <property type="term" value="F:zinc ion binding"/>
    <property type="evidence" value="ECO:0007669"/>
    <property type="project" value="InterPro"/>
</dbReference>
<evidence type="ECO:0000256" key="1">
    <source>
        <dbReference type="SAM" id="MobiDB-lite"/>
    </source>
</evidence>
<proteinExistence type="predicted"/>
<dbReference type="OrthoDB" id="437973at2759"/>
<name>A0A3P7LWH1_DIBLA</name>
<evidence type="ECO:0008006" key="4">
    <source>
        <dbReference type="Google" id="ProtNLM"/>
    </source>
</evidence>
<feature type="compositionally biased region" description="Basic and acidic residues" evidence="1">
    <location>
        <begin position="36"/>
        <end position="54"/>
    </location>
</feature>
<dbReference type="InterPro" id="IPR036875">
    <property type="entry name" value="Znf_CCHC_sf"/>
</dbReference>
<reference evidence="2 3" key="1">
    <citation type="submission" date="2018-11" db="EMBL/GenBank/DDBJ databases">
        <authorList>
            <consortium name="Pathogen Informatics"/>
        </authorList>
    </citation>
    <scope>NUCLEOTIDE SEQUENCE [LARGE SCALE GENOMIC DNA]</scope>
</reference>
<feature type="compositionally biased region" description="Low complexity" evidence="1">
    <location>
        <begin position="55"/>
        <end position="81"/>
    </location>
</feature>